<dbReference type="InterPro" id="IPR046848">
    <property type="entry name" value="E_motif"/>
</dbReference>
<protein>
    <submittedName>
        <fullName evidence="3">Pentatricopeptide repeat-containing protein</fullName>
    </submittedName>
</protein>
<evidence type="ECO:0000313" key="4">
    <source>
        <dbReference type="Proteomes" id="UP001418222"/>
    </source>
</evidence>
<organism evidence="3 4">
    <name type="scientific">Platanthera zijinensis</name>
    <dbReference type="NCBI Taxonomy" id="2320716"/>
    <lineage>
        <taxon>Eukaryota</taxon>
        <taxon>Viridiplantae</taxon>
        <taxon>Streptophyta</taxon>
        <taxon>Embryophyta</taxon>
        <taxon>Tracheophyta</taxon>
        <taxon>Spermatophyta</taxon>
        <taxon>Magnoliopsida</taxon>
        <taxon>Liliopsida</taxon>
        <taxon>Asparagales</taxon>
        <taxon>Orchidaceae</taxon>
        <taxon>Orchidoideae</taxon>
        <taxon>Orchideae</taxon>
        <taxon>Orchidinae</taxon>
        <taxon>Platanthera</taxon>
    </lineage>
</organism>
<dbReference type="FunFam" id="1.25.40.10:FF:000790">
    <property type="entry name" value="Pentatricopeptide repeat-containing protein"/>
    <property type="match status" value="1"/>
</dbReference>
<keyword evidence="4" id="KW-1185">Reference proteome</keyword>
<name>A0AAP0GE95_9ASPA</name>
<gene>
    <name evidence="3" type="primary">PCMP-E40</name>
    <name evidence="3" type="ORF">KSP39_PZI002454</name>
</gene>
<proteinExistence type="predicted"/>
<dbReference type="PANTHER" id="PTHR47926">
    <property type="entry name" value="PENTATRICOPEPTIDE REPEAT-CONTAINING PROTEIN"/>
    <property type="match status" value="1"/>
</dbReference>
<dbReference type="Pfam" id="PF13812">
    <property type="entry name" value="PPR_3"/>
    <property type="match status" value="1"/>
</dbReference>
<evidence type="ECO:0000256" key="2">
    <source>
        <dbReference type="PROSITE-ProRule" id="PRU00708"/>
    </source>
</evidence>
<dbReference type="InterPro" id="IPR002885">
    <property type="entry name" value="PPR_rpt"/>
</dbReference>
<dbReference type="Gene3D" id="1.25.40.10">
    <property type="entry name" value="Tetratricopeptide repeat domain"/>
    <property type="match status" value="3"/>
</dbReference>
<dbReference type="GO" id="GO:0009451">
    <property type="term" value="P:RNA modification"/>
    <property type="evidence" value="ECO:0007669"/>
    <property type="project" value="InterPro"/>
</dbReference>
<reference evidence="3 4" key="1">
    <citation type="journal article" date="2022" name="Nat. Plants">
        <title>Genomes of leafy and leafless Platanthera orchids illuminate the evolution of mycoheterotrophy.</title>
        <authorList>
            <person name="Li M.H."/>
            <person name="Liu K.W."/>
            <person name="Li Z."/>
            <person name="Lu H.C."/>
            <person name="Ye Q.L."/>
            <person name="Zhang D."/>
            <person name="Wang J.Y."/>
            <person name="Li Y.F."/>
            <person name="Zhong Z.M."/>
            <person name="Liu X."/>
            <person name="Yu X."/>
            <person name="Liu D.K."/>
            <person name="Tu X.D."/>
            <person name="Liu B."/>
            <person name="Hao Y."/>
            <person name="Liao X.Y."/>
            <person name="Jiang Y.T."/>
            <person name="Sun W.H."/>
            <person name="Chen J."/>
            <person name="Chen Y.Q."/>
            <person name="Ai Y."/>
            <person name="Zhai J.W."/>
            <person name="Wu S.S."/>
            <person name="Zhou Z."/>
            <person name="Hsiao Y.Y."/>
            <person name="Wu W.L."/>
            <person name="Chen Y.Y."/>
            <person name="Lin Y.F."/>
            <person name="Hsu J.L."/>
            <person name="Li C.Y."/>
            <person name="Wang Z.W."/>
            <person name="Zhao X."/>
            <person name="Zhong W.Y."/>
            <person name="Ma X.K."/>
            <person name="Ma L."/>
            <person name="Huang J."/>
            <person name="Chen G.Z."/>
            <person name="Huang M.Z."/>
            <person name="Huang L."/>
            <person name="Peng D.H."/>
            <person name="Luo Y.B."/>
            <person name="Zou S.Q."/>
            <person name="Chen S.P."/>
            <person name="Lan S."/>
            <person name="Tsai W.C."/>
            <person name="Van de Peer Y."/>
            <person name="Liu Z.J."/>
        </authorList>
    </citation>
    <scope>NUCLEOTIDE SEQUENCE [LARGE SCALE GENOMIC DNA]</scope>
    <source>
        <strain evidence="3">Lor287</strain>
    </source>
</reference>
<dbReference type="NCBIfam" id="TIGR00756">
    <property type="entry name" value="PPR"/>
    <property type="match status" value="4"/>
</dbReference>
<keyword evidence="1" id="KW-0677">Repeat</keyword>
<evidence type="ECO:0000313" key="3">
    <source>
        <dbReference type="EMBL" id="KAK8954367.1"/>
    </source>
</evidence>
<accession>A0AAP0GE95</accession>
<dbReference type="InterPro" id="IPR011990">
    <property type="entry name" value="TPR-like_helical_dom_sf"/>
</dbReference>
<evidence type="ECO:0000256" key="1">
    <source>
        <dbReference type="ARBA" id="ARBA00022737"/>
    </source>
</evidence>
<feature type="repeat" description="PPR" evidence="2">
    <location>
        <begin position="124"/>
        <end position="158"/>
    </location>
</feature>
<sequence>MEVVKILIPLSSLSWADSASAAAIRHACSPREALILFKSRLRRRPPAAASLPDLYDSNAAVFTLKQCSAFPVASESRIFPSFHALLLKTNLLSCIHVSSALLHAYSLSSLPNALLLFDQIPNRNVVTYNTMITCHARRGNIAFASELFNQMPQRDVASWSAIIWAYLHSGNPSHAFFLFREMNLAGKTKPDPLVLVTMLSSCAGSSSSALLGKSIHAYIVRNRLSTGVQLGTSLISMYAKAGCLNSAFYVFEKMPDRNVMHWTAMICGLAVHGHCDEALFFFERMKPAGIMPNEITFTGVLNACRHAGRVEAGRNFFSTMTDEFGLEPGIHHYGCMIDLLANAGKLDDAFSMIRSMKIEPNVVIWTSLLSACKRYLNFEMAEKVIAEVLQITEPNDDGGVYTLVSDLYALGGRWNDVQKVRELMDRLRVKKKRGCSSFIDRDGLRSKVDSSYRR</sequence>
<dbReference type="AlphaFoldDB" id="A0AAP0GE95"/>
<dbReference type="Pfam" id="PF01535">
    <property type="entry name" value="PPR"/>
    <property type="match status" value="1"/>
</dbReference>
<dbReference type="PROSITE" id="PS51375">
    <property type="entry name" value="PPR"/>
    <property type="match status" value="2"/>
</dbReference>
<dbReference type="EMBL" id="JBBWWQ010000002">
    <property type="protein sequence ID" value="KAK8954367.1"/>
    <property type="molecule type" value="Genomic_DNA"/>
</dbReference>
<dbReference type="InterPro" id="IPR046960">
    <property type="entry name" value="PPR_At4g14850-like_plant"/>
</dbReference>
<comment type="caution">
    <text evidence="3">The sequence shown here is derived from an EMBL/GenBank/DDBJ whole genome shotgun (WGS) entry which is preliminary data.</text>
</comment>
<dbReference type="Pfam" id="PF20431">
    <property type="entry name" value="E_motif"/>
    <property type="match status" value="1"/>
</dbReference>
<dbReference type="Pfam" id="PF13041">
    <property type="entry name" value="PPR_2"/>
    <property type="match status" value="2"/>
</dbReference>
<dbReference type="PANTHER" id="PTHR47926:SF452">
    <property type="entry name" value="PENTATRICOPEPTIDE REPEAT-CONTAINING PROTEIN"/>
    <property type="match status" value="1"/>
</dbReference>
<dbReference type="Proteomes" id="UP001418222">
    <property type="component" value="Unassembled WGS sequence"/>
</dbReference>
<dbReference type="GO" id="GO:0003723">
    <property type="term" value="F:RNA binding"/>
    <property type="evidence" value="ECO:0007669"/>
    <property type="project" value="InterPro"/>
</dbReference>
<feature type="repeat" description="PPR" evidence="2">
    <location>
        <begin position="258"/>
        <end position="292"/>
    </location>
</feature>